<comment type="caution">
    <text evidence="11">The sequence shown here is derived from an EMBL/GenBank/DDBJ whole genome shotgun (WGS) entry which is preliminary data.</text>
</comment>
<dbReference type="GO" id="GO:0030288">
    <property type="term" value="C:outer membrane-bounded periplasmic space"/>
    <property type="evidence" value="ECO:0007669"/>
    <property type="project" value="TreeGrafter"/>
</dbReference>
<dbReference type="Gene3D" id="1.10.10.60">
    <property type="entry name" value="Homeodomain-like"/>
    <property type="match status" value="2"/>
</dbReference>
<keyword evidence="12" id="KW-1185">Reference proteome</keyword>
<evidence type="ECO:0000259" key="10">
    <source>
        <dbReference type="PROSITE" id="PS50983"/>
    </source>
</evidence>
<evidence type="ECO:0000259" key="9">
    <source>
        <dbReference type="PROSITE" id="PS01124"/>
    </source>
</evidence>
<reference evidence="11 12" key="1">
    <citation type="submission" date="2019-06" db="EMBL/GenBank/DDBJ databases">
        <title>Whole genome shotgun sequence of Brevibacillus parabrevis NBRC 12334.</title>
        <authorList>
            <person name="Hosoyama A."/>
            <person name="Uohara A."/>
            <person name="Ohji S."/>
            <person name="Ichikawa N."/>
        </authorList>
    </citation>
    <scope>NUCLEOTIDE SEQUENCE [LARGE SCALE GENOMIC DNA]</scope>
    <source>
        <strain evidence="11 12">NBRC 12334</strain>
    </source>
</reference>
<keyword evidence="6" id="KW-0238">DNA-binding</keyword>
<dbReference type="SUPFAM" id="SSF46689">
    <property type="entry name" value="Homeodomain-like"/>
    <property type="match status" value="2"/>
</dbReference>
<dbReference type="PROSITE" id="PS01124">
    <property type="entry name" value="HTH_ARAC_FAMILY_2"/>
    <property type="match status" value="1"/>
</dbReference>
<evidence type="ECO:0000256" key="1">
    <source>
        <dbReference type="ARBA" id="ARBA00004196"/>
    </source>
</evidence>
<dbReference type="InterPro" id="IPR018062">
    <property type="entry name" value="HTH_AraC-typ_CS"/>
</dbReference>
<dbReference type="EMBL" id="BJMH01000054">
    <property type="protein sequence ID" value="GEB35793.1"/>
    <property type="molecule type" value="Genomic_DNA"/>
</dbReference>
<keyword evidence="3" id="KW-0813">Transport</keyword>
<feature type="domain" description="Fe/B12 periplasmic-binding" evidence="10">
    <location>
        <begin position="342"/>
        <end position="592"/>
    </location>
</feature>
<dbReference type="Gene3D" id="3.40.50.1980">
    <property type="entry name" value="Nitrogenase molybdenum iron protein domain"/>
    <property type="match status" value="2"/>
</dbReference>
<dbReference type="InterPro" id="IPR002491">
    <property type="entry name" value="ABC_transptr_periplasmic_BD"/>
</dbReference>
<evidence type="ECO:0000256" key="8">
    <source>
        <dbReference type="SAM" id="MobiDB-lite"/>
    </source>
</evidence>
<comment type="similarity">
    <text evidence="2">Belongs to the bacterial solute-binding protein 8 family.</text>
</comment>
<name>A0A4Y3PQW4_BREPA</name>
<evidence type="ECO:0000313" key="12">
    <source>
        <dbReference type="Proteomes" id="UP000316882"/>
    </source>
</evidence>
<dbReference type="Pfam" id="PF01497">
    <property type="entry name" value="Peripla_BP_2"/>
    <property type="match status" value="1"/>
</dbReference>
<protein>
    <recommendedName>
        <fullName evidence="13">AraC family transcriptional regulator</fullName>
    </recommendedName>
</protein>
<evidence type="ECO:0000256" key="7">
    <source>
        <dbReference type="ARBA" id="ARBA00023163"/>
    </source>
</evidence>
<dbReference type="InterPro" id="IPR051313">
    <property type="entry name" value="Bact_iron-sidero_bind"/>
</dbReference>
<gene>
    <name evidence="11" type="ORF">BPA01_53730</name>
</gene>
<dbReference type="Pfam" id="PF12833">
    <property type="entry name" value="HTH_18"/>
    <property type="match status" value="1"/>
</dbReference>
<dbReference type="InterPro" id="IPR018060">
    <property type="entry name" value="HTH_AraC"/>
</dbReference>
<dbReference type="GO" id="GO:1901678">
    <property type="term" value="P:iron coordination entity transport"/>
    <property type="evidence" value="ECO:0007669"/>
    <property type="project" value="UniProtKB-ARBA"/>
</dbReference>
<comment type="subcellular location">
    <subcellularLocation>
        <location evidence="1">Cell envelope</location>
    </subcellularLocation>
</comment>
<feature type="region of interest" description="Disordered" evidence="8">
    <location>
        <begin position="298"/>
        <end position="325"/>
    </location>
</feature>
<keyword evidence="7" id="KW-0804">Transcription</keyword>
<dbReference type="GO" id="GO:0003700">
    <property type="term" value="F:DNA-binding transcription factor activity"/>
    <property type="evidence" value="ECO:0007669"/>
    <property type="project" value="InterPro"/>
</dbReference>
<evidence type="ECO:0000256" key="5">
    <source>
        <dbReference type="ARBA" id="ARBA00023015"/>
    </source>
</evidence>
<feature type="domain" description="HTH araC/xylS-type" evidence="9">
    <location>
        <begin position="131"/>
        <end position="229"/>
    </location>
</feature>
<dbReference type="PROSITE" id="PS00041">
    <property type="entry name" value="HTH_ARAC_FAMILY_1"/>
    <property type="match status" value="1"/>
</dbReference>
<dbReference type="PANTHER" id="PTHR30532:SF26">
    <property type="entry name" value="IRON(3+)-HYDROXAMATE-BINDING PROTEIN FHUD"/>
    <property type="match status" value="1"/>
</dbReference>
<evidence type="ECO:0008006" key="13">
    <source>
        <dbReference type="Google" id="ProtNLM"/>
    </source>
</evidence>
<keyword evidence="5" id="KW-0805">Transcription regulation</keyword>
<evidence type="ECO:0000256" key="3">
    <source>
        <dbReference type="ARBA" id="ARBA00022448"/>
    </source>
</evidence>
<dbReference type="InterPro" id="IPR009057">
    <property type="entry name" value="Homeodomain-like_sf"/>
</dbReference>
<dbReference type="AlphaFoldDB" id="A0A4Y3PQW4"/>
<evidence type="ECO:0000256" key="4">
    <source>
        <dbReference type="ARBA" id="ARBA00022729"/>
    </source>
</evidence>
<evidence type="ECO:0000313" key="11">
    <source>
        <dbReference type="EMBL" id="GEB35793.1"/>
    </source>
</evidence>
<dbReference type="PANTHER" id="PTHR30532">
    <property type="entry name" value="IRON III DICITRATE-BINDING PERIPLASMIC PROTEIN"/>
    <property type="match status" value="1"/>
</dbReference>
<organism evidence="11 12">
    <name type="scientific">Brevibacillus parabrevis</name>
    <dbReference type="NCBI Taxonomy" id="54914"/>
    <lineage>
        <taxon>Bacteria</taxon>
        <taxon>Bacillati</taxon>
        <taxon>Bacillota</taxon>
        <taxon>Bacilli</taxon>
        <taxon>Bacillales</taxon>
        <taxon>Paenibacillaceae</taxon>
        <taxon>Brevibacillus</taxon>
    </lineage>
</organism>
<proteinExistence type="inferred from homology"/>
<sequence length="599" mass="66470">MLFDNQIYSVHGMQVFHAAAKSWVELNAGKDGLDFSLVLYEASVSRAAPAKFETPMHSLEHSFHMPYSFTPAQPTLLYDILEQMHDLSRQQHAMAQFQLKAQFYQWIYQVVKQYHSQSPAPRTTSPVELVTEALEYMLDHYAEPLTLESLASALNCSQGHLSNRFKQVLNRGPIDCLIRLRMEKARKLLAETAISLKTVAMAVGYQDVYYFSHAFKKHFGLPPSLLRKQLAANEHLTSAAGRNHIVAPDGTCYFDNDNYYQNNDGGSSHMFINKMMVPASLLLAFGLLLGACGSNPTESATGNKGGSATAASQPAATAENDTKPATRIVSTSMGDVEIPAHPERVVTDFYMGYLLALDIKPVGSNGIFMKNPYLADQIAGIVDVGDSLEAIPELKPDLIITGDAKKYEAYSKIAPTIMFPKASDLRDELKQLGIMLNKEAKADSLVQDLDKQVESTKKRIDHIVGKDKTVTVFDGGAVKTLILYGNAFTGRTIHGELGLPMNENVKRDIDPKVGWLQISSEVIGKYASDYIFMAVDAKAESFDYANDPIWNTLDAVKQNHLYEIDGYRFYFSDPISVMGQLEDIADMMEEREKASVKRG</sequence>
<keyword evidence="4" id="KW-0732">Signal</keyword>
<dbReference type="Proteomes" id="UP000316882">
    <property type="component" value="Unassembled WGS sequence"/>
</dbReference>
<dbReference type="SUPFAM" id="SSF53807">
    <property type="entry name" value="Helical backbone' metal receptor"/>
    <property type="match status" value="1"/>
</dbReference>
<dbReference type="GO" id="GO:0043565">
    <property type="term" value="F:sequence-specific DNA binding"/>
    <property type="evidence" value="ECO:0007669"/>
    <property type="project" value="InterPro"/>
</dbReference>
<evidence type="ECO:0000256" key="6">
    <source>
        <dbReference type="ARBA" id="ARBA00023125"/>
    </source>
</evidence>
<accession>A0A4Y3PQW4</accession>
<feature type="compositionally biased region" description="Low complexity" evidence="8">
    <location>
        <begin position="307"/>
        <end position="318"/>
    </location>
</feature>
<dbReference type="PROSITE" id="PS50983">
    <property type="entry name" value="FE_B12_PBP"/>
    <property type="match status" value="1"/>
</dbReference>
<evidence type="ECO:0000256" key="2">
    <source>
        <dbReference type="ARBA" id="ARBA00008814"/>
    </source>
</evidence>
<dbReference type="SMART" id="SM00342">
    <property type="entry name" value="HTH_ARAC"/>
    <property type="match status" value="1"/>
</dbReference>